<dbReference type="Proteomes" id="UP000192333">
    <property type="component" value="Chromosome I"/>
</dbReference>
<name>A0A1W2HA86_9BACT</name>
<evidence type="ECO:0000313" key="2">
    <source>
        <dbReference type="Proteomes" id="UP000192333"/>
    </source>
</evidence>
<reference evidence="2" key="1">
    <citation type="submission" date="2017-04" db="EMBL/GenBank/DDBJ databases">
        <authorList>
            <person name="Varghese N."/>
            <person name="Submissions S."/>
        </authorList>
    </citation>
    <scope>NUCLEOTIDE SEQUENCE [LARGE SCALE GENOMIC DNA]</scope>
    <source>
        <strain evidence="2">DSM 16537</strain>
    </source>
</reference>
<dbReference type="RefSeq" id="WP_197687249.1">
    <property type="nucleotide sequence ID" value="NZ_LT838813.1"/>
</dbReference>
<accession>A0A1W2HA86</accession>
<dbReference type="AlphaFoldDB" id="A0A1W2HA86"/>
<sequence>MQKLKDFKIEFLLILGIVASLSNACVKDEDPDGNSNGSEQLLGSTGTTFNCGDFAYSDTLIHINIENENLLQPTKKLSGTFEAVPEGLVLDSLTGEIDVNKSESGLKYKITFRPTNGAPECSTFFTISGVNYLDAIYILEENQRFAVPIFNGDPLASTPCEDDDEDDDIDDDDCEFDVEGPGGTKLEDFGVSIDDDSGEIDLQESIESGALGENPLNGDFEDFKLYYRLADNSGSALNSIDIRIYYFETTADIPQSLLDEMTEKNNQILNLPYQNPFSDYARVMADNPRTKPRPPYLLVVARR</sequence>
<protein>
    <submittedName>
        <fullName evidence="1">Uncharacterized protein</fullName>
    </submittedName>
</protein>
<gene>
    <name evidence="1" type="ORF">SAMN00777080_4117</name>
</gene>
<evidence type="ECO:0000313" key="1">
    <source>
        <dbReference type="EMBL" id="SMD45466.1"/>
    </source>
</evidence>
<dbReference type="EMBL" id="LT838813">
    <property type="protein sequence ID" value="SMD45466.1"/>
    <property type="molecule type" value="Genomic_DNA"/>
</dbReference>
<organism evidence="1 2">
    <name type="scientific">Aquiflexum balticum DSM 16537</name>
    <dbReference type="NCBI Taxonomy" id="758820"/>
    <lineage>
        <taxon>Bacteria</taxon>
        <taxon>Pseudomonadati</taxon>
        <taxon>Bacteroidota</taxon>
        <taxon>Cytophagia</taxon>
        <taxon>Cytophagales</taxon>
        <taxon>Cyclobacteriaceae</taxon>
        <taxon>Aquiflexum</taxon>
    </lineage>
</organism>
<keyword evidence="2" id="KW-1185">Reference proteome</keyword>
<proteinExistence type="predicted"/>